<evidence type="ECO:0000313" key="2">
    <source>
        <dbReference type="EMBL" id="MFC7439905.1"/>
    </source>
</evidence>
<comment type="caution">
    <text evidence="2">The sequence shown here is derived from an EMBL/GenBank/DDBJ whole genome shotgun (WGS) entry which is preliminary data.</text>
</comment>
<organism evidence="2 3">
    <name type="scientific">Laceyella putida</name>
    <dbReference type="NCBI Taxonomy" id="110101"/>
    <lineage>
        <taxon>Bacteria</taxon>
        <taxon>Bacillati</taxon>
        <taxon>Bacillota</taxon>
        <taxon>Bacilli</taxon>
        <taxon>Bacillales</taxon>
        <taxon>Thermoactinomycetaceae</taxon>
        <taxon>Laceyella</taxon>
    </lineage>
</organism>
<proteinExistence type="predicted"/>
<accession>A0ABW2RG45</accession>
<protein>
    <submittedName>
        <fullName evidence="2">Uncharacterized protein</fullName>
    </submittedName>
</protein>
<reference evidence="3" key="1">
    <citation type="journal article" date="2019" name="Int. J. Syst. Evol. Microbiol.">
        <title>The Global Catalogue of Microorganisms (GCM) 10K type strain sequencing project: providing services to taxonomists for standard genome sequencing and annotation.</title>
        <authorList>
            <consortium name="The Broad Institute Genomics Platform"/>
            <consortium name="The Broad Institute Genome Sequencing Center for Infectious Disease"/>
            <person name="Wu L."/>
            <person name="Ma J."/>
        </authorList>
    </citation>
    <scope>NUCLEOTIDE SEQUENCE [LARGE SCALE GENOMIC DNA]</scope>
    <source>
        <strain evidence="3">CGMCC 1.12942</strain>
    </source>
</reference>
<dbReference type="RefSeq" id="WP_379863102.1">
    <property type="nucleotide sequence ID" value="NZ_JBHTBW010000006.1"/>
</dbReference>
<evidence type="ECO:0000313" key="3">
    <source>
        <dbReference type="Proteomes" id="UP001596500"/>
    </source>
</evidence>
<feature type="region of interest" description="Disordered" evidence="1">
    <location>
        <begin position="48"/>
        <end position="69"/>
    </location>
</feature>
<keyword evidence="3" id="KW-1185">Reference proteome</keyword>
<gene>
    <name evidence="2" type="ORF">ACFQNG_01820</name>
</gene>
<sequence>MGPMVGDIGEEVNCVQGSRCLSFYGFPCLSRKKEAQGETFVDRQCGRATSQWGMKPTSGILPNPETDRA</sequence>
<dbReference type="EMBL" id="JBHTBW010000006">
    <property type="protein sequence ID" value="MFC7439905.1"/>
    <property type="molecule type" value="Genomic_DNA"/>
</dbReference>
<name>A0ABW2RG45_9BACL</name>
<dbReference type="Proteomes" id="UP001596500">
    <property type="component" value="Unassembled WGS sequence"/>
</dbReference>
<evidence type="ECO:0000256" key="1">
    <source>
        <dbReference type="SAM" id="MobiDB-lite"/>
    </source>
</evidence>